<reference evidence="3" key="1">
    <citation type="submission" date="2022-01" db="EMBL/GenBank/DDBJ databases">
        <authorList>
            <person name="King R."/>
        </authorList>
    </citation>
    <scope>NUCLEOTIDE SEQUENCE</scope>
</reference>
<dbReference type="Proteomes" id="UP001152799">
    <property type="component" value="Chromosome 10"/>
</dbReference>
<evidence type="ECO:0000313" key="4">
    <source>
        <dbReference type="Proteomes" id="UP001152799"/>
    </source>
</evidence>
<dbReference type="Pfam" id="PF00023">
    <property type="entry name" value="Ank"/>
    <property type="match status" value="1"/>
</dbReference>
<dbReference type="InterPro" id="IPR002110">
    <property type="entry name" value="Ankyrin_rpt"/>
</dbReference>
<dbReference type="AlphaFoldDB" id="A0A9N9MFA8"/>
<organism evidence="3 4">
    <name type="scientific">Ceutorhynchus assimilis</name>
    <name type="common">cabbage seed weevil</name>
    <dbReference type="NCBI Taxonomy" id="467358"/>
    <lineage>
        <taxon>Eukaryota</taxon>
        <taxon>Metazoa</taxon>
        <taxon>Ecdysozoa</taxon>
        <taxon>Arthropoda</taxon>
        <taxon>Hexapoda</taxon>
        <taxon>Insecta</taxon>
        <taxon>Pterygota</taxon>
        <taxon>Neoptera</taxon>
        <taxon>Endopterygota</taxon>
        <taxon>Coleoptera</taxon>
        <taxon>Polyphaga</taxon>
        <taxon>Cucujiformia</taxon>
        <taxon>Curculionidae</taxon>
        <taxon>Ceutorhynchinae</taxon>
        <taxon>Ceutorhynchus</taxon>
    </lineage>
</organism>
<dbReference type="EMBL" id="OU892286">
    <property type="protein sequence ID" value="CAG9761366.1"/>
    <property type="molecule type" value="Genomic_DNA"/>
</dbReference>
<accession>A0A9N9MFA8</accession>
<dbReference type="SMART" id="SM00248">
    <property type="entry name" value="ANK"/>
    <property type="match status" value="3"/>
</dbReference>
<evidence type="ECO:0000256" key="2">
    <source>
        <dbReference type="ARBA" id="ARBA00023043"/>
    </source>
</evidence>
<dbReference type="InterPro" id="IPR036770">
    <property type="entry name" value="Ankyrin_rpt-contain_sf"/>
</dbReference>
<dbReference type="PANTHER" id="PTHR24198:SF194">
    <property type="entry name" value="INVERSIN-A"/>
    <property type="match status" value="1"/>
</dbReference>
<keyword evidence="1" id="KW-0677">Repeat</keyword>
<dbReference type="OrthoDB" id="194358at2759"/>
<keyword evidence="2" id="KW-0040">ANK repeat</keyword>
<dbReference type="PANTHER" id="PTHR24198">
    <property type="entry name" value="ANKYRIN REPEAT AND PROTEIN KINASE DOMAIN-CONTAINING PROTEIN"/>
    <property type="match status" value="1"/>
</dbReference>
<sequence>MTVPKGNFIVEYVMSGVDEFWNRTCSPQVIKFSVYVTTVWVIYSIVLRFLKIGLWAYERIHLCRHFEELYKAVERNDTLKAHSILTNYPQYVNKFKNPEGYTPFMLACANANTSLVKVMLRCGADIQLKSINNNESPFYLAILYHIRNFNESDASCIRELFYAGADINEPGGKDSATPLQLAAYSGHTGLVKWLLSKQAKTDTCPCPFRLAKANKRFAAAALLASWMRNQARCIDY</sequence>
<dbReference type="Pfam" id="PF12796">
    <property type="entry name" value="Ank_2"/>
    <property type="match status" value="1"/>
</dbReference>
<keyword evidence="4" id="KW-1185">Reference proteome</keyword>
<name>A0A9N9MFA8_9CUCU</name>
<protein>
    <submittedName>
        <fullName evidence="3">Uncharacterized protein</fullName>
    </submittedName>
</protein>
<gene>
    <name evidence="3" type="ORF">CEUTPL_LOCUS2071</name>
</gene>
<dbReference type="Gene3D" id="1.25.40.20">
    <property type="entry name" value="Ankyrin repeat-containing domain"/>
    <property type="match status" value="1"/>
</dbReference>
<evidence type="ECO:0000256" key="1">
    <source>
        <dbReference type="ARBA" id="ARBA00022737"/>
    </source>
</evidence>
<evidence type="ECO:0000313" key="3">
    <source>
        <dbReference type="EMBL" id="CAG9761366.1"/>
    </source>
</evidence>
<dbReference type="SUPFAM" id="SSF48403">
    <property type="entry name" value="Ankyrin repeat"/>
    <property type="match status" value="1"/>
</dbReference>
<proteinExistence type="predicted"/>